<proteinExistence type="predicted"/>
<gene>
    <name evidence="2" type="ORF">OH76DRAFT_275770</name>
</gene>
<evidence type="ECO:0000313" key="3">
    <source>
        <dbReference type="Proteomes" id="UP000256964"/>
    </source>
</evidence>
<evidence type="ECO:0000313" key="2">
    <source>
        <dbReference type="EMBL" id="RDX40983.1"/>
    </source>
</evidence>
<dbReference type="EMBL" id="KZ857528">
    <property type="protein sequence ID" value="RDX40983.1"/>
    <property type="molecule type" value="Genomic_DNA"/>
</dbReference>
<dbReference type="AlphaFoldDB" id="A0A371CL21"/>
<dbReference type="Proteomes" id="UP000256964">
    <property type="component" value="Unassembled WGS sequence"/>
</dbReference>
<keyword evidence="3" id="KW-1185">Reference proteome</keyword>
<name>A0A371CL21_9APHY</name>
<organism evidence="2 3">
    <name type="scientific">Lentinus brumalis</name>
    <dbReference type="NCBI Taxonomy" id="2498619"/>
    <lineage>
        <taxon>Eukaryota</taxon>
        <taxon>Fungi</taxon>
        <taxon>Dikarya</taxon>
        <taxon>Basidiomycota</taxon>
        <taxon>Agaricomycotina</taxon>
        <taxon>Agaricomycetes</taxon>
        <taxon>Polyporales</taxon>
        <taxon>Polyporaceae</taxon>
        <taxon>Lentinus</taxon>
    </lineage>
</organism>
<sequence length="312" mass="34995">MAPIRPSGMPDALTPEPYPCTRAQSSGNTSGSPDSRKKLPVRPLISRPLPLVCGIYSGCASTHGDIRRRTCTCPTRRPFPRPTSGVRRPEHVLPSGRGMLRARRRLRDHPPHGAATARTVTFQEPSAIRPGACSVPTTLQDQGGRVQAATRLQSILLLFSLRPRVRSGWSSKWGWALGHALVAPSEAGHARLSYRCCPKVHYELTRHPTVRMPRNPRSRGASSWQSGWRRGQRKQRREDVEKRTHREIARRGEVRARRIIRACRSFRFVFGKRLRCCQCRVVALPDRTGSATRVAAGEAQGVYERPWTSGER</sequence>
<feature type="compositionally biased region" description="Polar residues" evidence="1">
    <location>
        <begin position="22"/>
        <end position="33"/>
    </location>
</feature>
<reference evidence="2 3" key="1">
    <citation type="journal article" date="2018" name="Biotechnol. Biofuels">
        <title>Integrative visual omics of the white-rot fungus Polyporus brumalis exposes the biotechnological potential of its oxidative enzymes for delignifying raw plant biomass.</title>
        <authorList>
            <person name="Miyauchi S."/>
            <person name="Rancon A."/>
            <person name="Drula E."/>
            <person name="Hage H."/>
            <person name="Chaduli D."/>
            <person name="Favel A."/>
            <person name="Grisel S."/>
            <person name="Henrissat B."/>
            <person name="Herpoel-Gimbert I."/>
            <person name="Ruiz-Duenas F.J."/>
            <person name="Chevret D."/>
            <person name="Hainaut M."/>
            <person name="Lin J."/>
            <person name="Wang M."/>
            <person name="Pangilinan J."/>
            <person name="Lipzen A."/>
            <person name="Lesage-Meessen L."/>
            <person name="Navarro D."/>
            <person name="Riley R."/>
            <person name="Grigoriev I.V."/>
            <person name="Zhou S."/>
            <person name="Raouche S."/>
            <person name="Rosso M.N."/>
        </authorList>
    </citation>
    <scope>NUCLEOTIDE SEQUENCE [LARGE SCALE GENOMIC DNA]</scope>
    <source>
        <strain evidence="2 3">BRFM 1820</strain>
    </source>
</reference>
<feature type="region of interest" description="Disordered" evidence="1">
    <location>
        <begin position="1"/>
        <end position="42"/>
    </location>
</feature>
<feature type="region of interest" description="Disordered" evidence="1">
    <location>
        <begin position="210"/>
        <end position="243"/>
    </location>
</feature>
<accession>A0A371CL21</accession>
<evidence type="ECO:0000256" key="1">
    <source>
        <dbReference type="SAM" id="MobiDB-lite"/>
    </source>
</evidence>
<protein>
    <submittedName>
        <fullName evidence="2">Uncharacterized protein</fullName>
    </submittedName>
</protein>